<dbReference type="FunFam" id="3.40.50.720:FF:000191">
    <property type="entry name" value="Methylglyoxal reductase (NADPH-dependent)"/>
    <property type="match status" value="1"/>
</dbReference>
<dbReference type="InterPro" id="IPR036291">
    <property type="entry name" value="NAD(P)-bd_dom_sf"/>
</dbReference>
<dbReference type="PANTHER" id="PTHR10366">
    <property type="entry name" value="NAD DEPENDENT EPIMERASE/DEHYDRATASE"/>
    <property type="match status" value="1"/>
</dbReference>
<dbReference type="VEuPathDB" id="FungiDB:CJI97_004624"/>
<protein>
    <recommendedName>
        <fullName evidence="3">NAD-dependent epimerase/dehydratase domain-containing protein</fullName>
    </recommendedName>
</protein>
<name>A0A2H0ZGP1_CANAR</name>
<dbReference type="STRING" id="498019.A0A2H0ZGP1"/>
<evidence type="ECO:0000313" key="5">
    <source>
        <dbReference type="EMBL" id="PIS49801.1"/>
    </source>
</evidence>
<dbReference type="VEuPathDB" id="FungiDB:CJJ09_004841"/>
<dbReference type="VEuPathDB" id="FungiDB:QG37_07477"/>
<feature type="domain" description="NAD-dependent epimerase/dehydratase" evidence="3">
    <location>
        <begin position="5"/>
        <end position="258"/>
    </location>
</feature>
<dbReference type="InterPro" id="IPR001509">
    <property type="entry name" value="Epimerase_deHydtase"/>
</dbReference>
<dbReference type="VEuPathDB" id="FungiDB:B9J08_004828"/>
<dbReference type="EMBL" id="LGST01000057">
    <property type="protein sequence ID" value="KND96345.1"/>
    <property type="molecule type" value="Genomic_DNA"/>
</dbReference>
<evidence type="ECO:0000313" key="6">
    <source>
        <dbReference type="EMBL" id="QWW25297.1"/>
    </source>
</evidence>
<proteinExistence type="inferred from homology"/>
<organism evidence="5">
    <name type="scientific">Candidozyma auris</name>
    <name type="common">Yeast</name>
    <name type="synonym">Candida auris</name>
    <dbReference type="NCBI Taxonomy" id="498019"/>
    <lineage>
        <taxon>Eukaryota</taxon>
        <taxon>Fungi</taxon>
        <taxon>Dikarya</taxon>
        <taxon>Ascomycota</taxon>
        <taxon>Saccharomycotina</taxon>
        <taxon>Pichiomycetes</taxon>
        <taxon>Metschnikowiaceae</taxon>
        <taxon>Candidozyma</taxon>
    </lineage>
</organism>
<comment type="similarity">
    <text evidence="2">Belongs to the NAD(P)-dependent epimerase/dehydratase family. Dihydroflavonol-4-reductase subfamily.</text>
</comment>
<dbReference type="EMBL" id="CP076753">
    <property type="protein sequence ID" value="QWW25297.1"/>
    <property type="molecule type" value="Genomic_DNA"/>
</dbReference>
<dbReference type="VEuPathDB" id="FungiDB:CJI96_0004325"/>
<dbReference type="InterPro" id="IPR050425">
    <property type="entry name" value="NAD(P)_dehydrat-like"/>
</dbReference>
<reference evidence="4" key="2">
    <citation type="submission" date="2015-07" db="EMBL/GenBank/DDBJ databases">
        <title>Draft Genome of a commonly misdiagnosed multidrug resistant pathogen Candida auris.</title>
        <authorList>
            <person name="Alampalli S.V."/>
            <person name="Chatterjee S."/>
            <person name="Nageshan R.K."/>
            <person name="Joshi S."/>
            <person name="Thiruganasambandam S.C."/>
            <person name="Tatu U.S."/>
        </authorList>
    </citation>
    <scope>NUCLEOTIDE SEQUENCE [LARGE SCALE GENOMIC DNA]</scope>
    <source>
        <strain evidence="4">6684</strain>
    </source>
</reference>
<dbReference type="EMBL" id="PEKT02000009">
    <property type="protein sequence ID" value="PIS49801.1"/>
    <property type="molecule type" value="Genomic_DNA"/>
</dbReference>
<keyword evidence="1" id="KW-0560">Oxidoreductase</keyword>
<reference evidence="6" key="5">
    <citation type="submission" date="2021-06" db="EMBL/GenBank/DDBJ databases">
        <title>Candida auris outbreak in lebanese hospital.</title>
        <authorList>
            <person name="Finianos M."/>
        </authorList>
    </citation>
    <scope>NUCLEOTIDE SEQUENCE</scope>
    <source>
        <strain evidence="6">CA7LBN</strain>
    </source>
</reference>
<evidence type="ECO:0000256" key="1">
    <source>
        <dbReference type="ARBA" id="ARBA00023002"/>
    </source>
</evidence>
<reference evidence="5" key="3">
    <citation type="journal article" date="2017" name="Clin. Infect. Dis.">
        <title>Simultaneous emergence of multidrug-resistant Candida auris on 3 continents confirmed by whole-genome sequencing and epidemiological analyses.</title>
        <authorList>
            <person name="Lockhart S.R."/>
            <person name="Etienne K.A."/>
            <person name="Vallabhaneni S."/>
            <person name="Farooqi J."/>
            <person name="Chowdhary A."/>
            <person name="Govender N.P."/>
            <person name="Colombo A.L."/>
            <person name="Calvo B."/>
            <person name="Cuomo C.A."/>
            <person name="Desjardins C.A."/>
            <person name="Berkow E.L."/>
            <person name="Castanheira M."/>
            <person name="Magobo R.E."/>
            <person name="Jabeen K."/>
            <person name="Asghar R.J."/>
            <person name="Meis J.F."/>
            <person name="Jackson B."/>
            <person name="Chiller T."/>
            <person name="Litvintseva A.P."/>
        </authorList>
    </citation>
    <scope>NUCLEOTIDE SEQUENCE [LARGE SCALE GENOMIC DNA]</scope>
    <source>
        <strain evidence="5">B8441</strain>
    </source>
</reference>
<dbReference type="Pfam" id="PF01370">
    <property type="entry name" value="Epimerase"/>
    <property type="match status" value="1"/>
</dbReference>
<dbReference type="SUPFAM" id="SSF51735">
    <property type="entry name" value="NAD(P)-binding Rossmann-fold domains"/>
    <property type="match status" value="1"/>
</dbReference>
<evidence type="ECO:0000313" key="7">
    <source>
        <dbReference type="Proteomes" id="UP000037122"/>
    </source>
</evidence>
<dbReference type="CDD" id="cd05227">
    <property type="entry name" value="AR_SDR_e"/>
    <property type="match status" value="1"/>
</dbReference>
<evidence type="ECO:0000256" key="2">
    <source>
        <dbReference type="ARBA" id="ARBA00023445"/>
    </source>
</evidence>
<sequence length="353" mass="39054">MSTTVLISGASGFIGLHIVQELVKKGYNVVGSVRSDEKGEYVKNASGNPDKFTYEIVEDIEKEGAFNEFVKKHQEATVFLHTASPFHFNASNVEKDLLLPAVNGTKNAFQSIKENGPNIKRVVVTSSYAAIASAEMDQQADKTWDESSWNDITWEKALESPVAGYYGSKTFAEKAAWDFVKENKPNFVLSTVNPVYVFGPQPTNQFKTTQLNTSSELINSILKIKGTEEKVNPVSGSAVDVRDVAKAHLVAFEKDEAKEQRLFLTSGPFTQQTILDILHTNFSSEAQHVPIGEPGSDREEVKKRATLNNDKTRKLLGFELISVEQSIADSAKQILEVEGKLKVNTLNSKHQQL</sequence>
<reference evidence="7" key="1">
    <citation type="journal article" date="2015" name="BMC Genomics">
        <title>Draft genome of a commonly misdiagnosed multidrug resistant pathogen Candida auris.</title>
        <authorList>
            <person name="Chatterjee S."/>
            <person name="Alampalli S.V."/>
            <person name="Nageshan R.K."/>
            <person name="Chettiar S.T."/>
            <person name="Joshi S."/>
            <person name="Tatu U.S."/>
        </authorList>
    </citation>
    <scope>NUCLEOTIDE SEQUENCE [LARGE SCALE GENOMIC DNA]</scope>
    <source>
        <strain evidence="7">6684</strain>
    </source>
</reference>
<dbReference type="VEuPathDB" id="FungiDB:CJJ07_000698"/>
<dbReference type="Proteomes" id="UP000037122">
    <property type="component" value="Unassembled WGS sequence"/>
</dbReference>
<reference evidence="5" key="4">
    <citation type="submission" date="2017-11" db="EMBL/GenBank/DDBJ databases">
        <title>Candida auris genome assembly and annotation.</title>
        <authorList>
            <person name="Munoz J.F."/>
            <person name="Gade L.G."/>
            <person name="Chow N.A."/>
            <person name="Litvintseva A.P."/>
            <person name="Loparev V.N."/>
            <person name="Cuomo C.A."/>
        </authorList>
    </citation>
    <scope>NUCLEOTIDE SEQUENCE</scope>
    <source>
        <strain evidence="5">B8441</strain>
    </source>
</reference>
<accession>A0A2H0ZGP1</accession>
<dbReference type="PANTHER" id="PTHR10366:SF564">
    <property type="entry name" value="STEROL-4-ALPHA-CARBOXYLATE 3-DEHYDROGENASE, DECARBOXYLATING"/>
    <property type="match status" value="1"/>
</dbReference>
<dbReference type="Proteomes" id="UP000825438">
    <property type="component" value="Chromosome V"/>
</dbReference>
<gene>
    <name evidence="5" type="ORF">B9J08_004828</name>
    <name evidence="6" type="ORF">CA7LBN_004179</name>
    <name evidence="4" type="ORF">QG37_07477</name>
</gene>
<dbReference type="GO" id="GO:0016616">
    <property type="term" value="F:oxidoreductase activity, acting on the CH-OH group of donors, NAD or NADP as acceptor"/>
    <property type="evidence" value="ECO:0007669"/>
    <property type="project" value="TreeGrafter"/>
</dbReference>
<dbReference type="OMA" id="QGQMKEK"/>
<dbReference type="Gene3D" id="3.40.50.720">
    <property type="entry name" value="NAD(P)-binding Rossmann-like Domain"/>
    <property type="match status" value="1"/>
</dbReference>
<evidence type="ECO:0000259" key="3">
    <source>
        <dbReference type="Pfam" id="PF01370"/>
    </source>
</evidence>
<accession>A0A0L0NRN9</accession>
<dbReference type="AlphaFoldDB" id="A0A2H0ZGP1"/>
<evidence type="ECO:0000313" key="4">
    <source>
        <dbReference type="EMBL" id="KND96345.1"/>
    </source>
</evidence>